<protein>
    <submittedName>
        <fullName evidence="2">Uncharacterized protein</fullName>
    </submittedName>
</protein>
<dbReference type="AlphaFoldDB" id="A0A8H3Z6X7"/>
<evidence type="ECO:0000256" key="1">
    <source>
        <dbReference type="SAM" id="SignalP"/>
    </source>
</evidence>
<dbReference type="EMBL" id="WNWQ01000052">
    <property type="protein sequence ID" value="KAE9981836.1"/>
    <property type="molecule type" value="Genomic_DNA"/>
</dbReference>
<dbReference type="EMBL" id="WNWR01000002">
    <property type="protein sequence ID" value="KAE9994766.1"/>
    <property type="molecule type" value="Genomic_DNA"/>
</dbReference>
<evidence type="ECO:0000313" key="2">
    <source>
        <dbReference type="EMBL" id="KAE9981836.1"/>
    </source>
</evidence>
<evidence type="ECO:0000313" key="3">
    <source>
        <dbReference type="EMBL" id="KAE9994766.1"/>
    </source>
</evidence>
<feature type="chain" id="PRO_5044691117" evidence="1">
    <location>
        <begin position="19"/>
        <end position="83"/>
    </location>
</feature>
<proteinExistence type="predicted"/>
<gene>
    <name evidence="2" type="ORF">BLS_006902</name>
    <name evidence="3" type="ORF">EG327_003030</name>
</gene>
<evidence type="ECO:0000313" key="5">
    <source>
        <dbReference type="Proteomes" id="UP000490939"/>
    </source>
</evidence>
<name>A0A8H3Z6X7_VENIN</name>
<dbReference type="Proteomes" id="UP000433883">
    <property type="component" value="Unassembled WGS sequence"/>
</dbReference>
<feature type="signal peptide" evidence="1">
    <location>
        <begin position="1"/>
        <end position="18"/>
    </location>
</feature>
<keyword evidence="1" id="KW-0732">Signal</keyword>
<comment type="caution">
    <text evidence="2">The sequence shown here is derived from an EMBL/GenBank/DDBJ whole genome shotgun (WGS) entry which is preliminary data.</text>
</comment>
<organism evidence="2 4">
    <name type="scientific">Venturia inaequalis</name>
    <name type="common">Apple scab fungus</name>
    <dbReference type="NCBI Taxonomy" id="5025"/>
    <lineage>
        <taxon>Eukaryota</taxon>
        <taxon>Fungi</taxon>
        <taxon>Dikarya</taxon>
        <taxon>Ascomycota</taxon>
        <taxon>Pezizomycotina</taxon>
        <taxon>Dothideomycetes</taxon>
        <taxon>Pleosporomycetidae</taxon>
        <taxon>Venturiales</taxon>
        <taxon>Venturiaceae</taxon>
        <taxon>Venturia</taxon>
    </lineage>
</organism>
<dbReference type="Proteomes" id="UP000490939">
    <property type="component" value="Unassembled WGS sequence"/>
</dbReference>
<accession>A0A8H3Z6X7</accession>
<sequence>MKLSTTLLLCLTVNSVTAFAKWKCNKETGTPGVCKLYTNNIGYGTGKPPQGCRKASPCVTPDHPCTPNKFTEAGGAKYANCNE</sequence>
<reference evidence="2 4" key="1">
    <citation type="submission" date="2019-11" db="EMBL/GenBank/DDBJ databases">
        <title>Venturia inaequalis Genome Resource.</title>
        <authorList>
            <person name="Lichtner F.J."/>
        </authorList>
    </citation>
    <scope>NUCLEOTIDE SEQUENCE [LARGE SCALE GENOMIC DNA]</scope>
    <source>
        <strain evidence="2">Bline_iso_100314</strain>
        <strain evidence="3 5">DMI_063113</strain>
    </source>
</reference>
<evidence type="ECO:0000313" key="4">
    <source>
        <dbReference type="Proteomes" id="UP000433883"/>
    </source>
</evidence>
<keyword evidence="5" id="KW-1185">Reference proteome</keyword>